<gene>
    <name evidence="2" type="ORF">AA415_02736</name>
</gene>
<dbReference type="EMBL" id="LRGC01000017">
    <property type="protein sequence ID" value="KWR52870.1"/>
    <property type="molecule type" value="Genomic_DNA"/>
</dbReference>
<reference evidence="2 3" key="1">
    <citation type="journal article" date="2016" name="BMC Genomics">
        <title>Type VI secretion systems of human gut Bacteroidales segregate into three genetic architectures, two of which are contained on mobile genetic elements.</title>
        <authorList>
            <person name="Coyne M.J."/>
            <person name="Roelofs K.G."/>
            <person name="Comstock L.E."/>
        </authorList>
    </citation>
    <scope>NUCLEOTIDE SEQUENCE [LARGE SCALE GENOMIC DNA]</scope>
    <source>
        <strain evidence="2 3">CL09T03C01</strain>
    </source>
</reference>
<dbReference type="Proteomes" id="UP000056419">
    <property type="component" value="Unassembled WGS sequence"/>
</dbReference>
<dbReference type="AlphaFoldDB" id="A0A108T409"/>
<protein>
    <submittedName>
        <fullName evidence="2">Putative type IV TA system AbiEi-like antitoxin</fullName>
    </submittedName>
</protein>
<organism evidence="2 3">
    <name type="scientific">Bacteroides stercoris</name>
    <dbReference type="NCBI Taxonomy" id="46506"/>
    <lineage>
        <taxon>Bacteria</taxon>
        <taxon>Pseudomonadati</taxon>
        <taxon>Bacteroidota</taxon>
        <taxon>Bacteroidia</taxon>
        <taxon>Bacteroidales</taxon>
        <taxon>Bacteroidaceae</taxon>
        <taxon>Bacteroides</taxon>
    </lineage>
</organism>
<proteinExistence type="predicted"/>
<evidence type="ECO:0000313" key="2">
    <source>
        <dbReference type="EMBL" id="KWR52870.1"/>
    </source>
</evidence>
<evidence type="ECO:0000259" key="1">
    <source>
        <dbReference type="Pfam" id="PF09407"/>
    </source>
</evidence>
<evidence type="ECO:0000313" key="3">
    <source>
        <dbReference type="Proteomes" id="UP000056419"/>
    </source>
</evidence>
<keyword evidence="3" id="KW-1185">Reference proteome</keyword>
<dbReference type="PATRIC" id="fig|46506.5.peg.2939"/>
<comment type="caution">
    <text evidence="2">The sequence shown here is derived from an EMBL/GenBank/DDBJ whole genome shotgun (WGS) entry which is preliminary data.</text>
</comment>
<feature type="domain" description="AbiEi antitoxin C-terminal" evidence="1">
    <location>
        <begin position="78"/>
        <end position="214"/>
    </location>
</feature>
<sequence>MKEQSLSDWIEEKEMRGYYTFTIEEVQKNFPQFGNAYISTSLYRLTIKKKIISPWKGFYVIMPIEYALKAIIPPVFYIDALMVFLRKEYYISLLNAASFYGASHQRAQTFSVTTEAPKLRNTTKTGTSILFFSKKNIPEKFIRKHKAQSGYVNVSSPELTAIDLIENEKYVGGLNRVCTVLNELVDSIDFDRLDEDFFNLTSTPTYQRLGYILEYVLEREELADKFKAKTSSLPMRKMPFKIGKSTLGCEIEKKWKVIINQEIEVDE</sequence>
<accession>A0A108T409</accession>
<dbReference type="Pfam" id="PF09407">
    <property type="entry name" value="AbiEi_1"/>
    <property type="match status" value="1"/>
</dbReference>
<dbReference type="STRING" id="46506.AA415_02736"/>
<dbReference type="InterPro" id="IPR018547">
    <property type="entry name" value="AbiEi_C"/>
</dbReference>
<name>A0A108T409_BACSE</name>